<keyword evidence="9" id="KW-0067">ATP-binding</keyword>
<dbReference type="InterPro" id="IPR050156">
    <property type="entry name" value="TC-AMP_synthase_SUA5"/>
</dbReference>
<comment type="catalytic activity">
    <reaction evidence="11">
        <text>L-threonine + hydrogencarbonate + ATP = L-threonylcarbamoyladenylate + diphosphate + H2O</text>
        <dbReference type="Rhea" id="RHEA:36407"/>
        <dbReference type="ChEBI" id="CHEBI:15377"/>
        <dbReference type="ChEBI" id="CHEBI:17544"/>
        <dbReference type="ChEBI" id="CHEBI:30616"/>
        <dbReference type="ChEBI" id="CHEBI:33019"/>
        <dbReference type="ChEBI" id="CHEBI:57926"/>
        <dbReference type="ChEBI" id="CHEBI:73682"/>
        <dbReference type="EC" id="2.7.7.87"/>
    </reaction>
</comment>
<evidence type="ECO:0000313" key="13">
    <source>
        <dbReference type="EMBL" id="SHF10602.1"/>
    </source>
</evidence>
<evidence type="ECO:0000256" key="5">
    <source>
        <dbReference type="ARBA" id="ARBA00022679"/>
    </source>
</evidence>
<dbReference type="Proteomes" id="UP000184076">
    <property type="component" value="Unassembled WGS sequence"/>
</dbReference>
<dbReference type="InterPro" id="IPR006070">
    <property type="entry name" value="Sua5-like_dom"/>
</dbReference>
<feature type="domain" description="YrdC-like" evidence="12">
    <location>
        <begin position="35"/>
        <end position="224"/>
    </location>
</feature>
<keyword evidence="5" id="KW-0808">Transferase</keyword>
<keyword evidence="4" id="KW-0963">Cytoplasm</keyword>
<evidence type="ECO:0000256" key="9">
    <source>
        <dbReference type="ARBA" id="ARBA00022840"/>
    </source>
</evidence>
<dbReference type="GO" id="GO:0005737">
    <property type="term" value="C:cytoplasm"/>
    <property type="evidence" value="ECO:0007669"/>
    <property type="project" value="UniProtKB-SubCell"/>
</dbReference>
<comment type="similarity">
    <text evidence="2">Belongs to the SUA5 family.</text>
</comment>
<evidence type="ECO:0000313" key="14">
    <source>
        <dbReference type="Proteomes" id="UP000184076"/>
    </source>
</evidence>
<keyword evidence="14" id="KW-1185">Reference proteome</keyword>
<dbReference type="SUPFAM" id="SSF55821">
    <property type="entry name" value="YrdC/RibB"/>
    <property type="match status" value="1"/>
</dbReference>
<protein>
    <recommendedName>
        <fullName evidence="10">L-threonylcarbamoyladenylate synthase</fullName>
        <ecNumber evidence="3">2.7.7.87</ecNumber>
    </recommendedName>
    <alternativeName>
        <fullName evidence="10">L-threonylcarbamoyladenylate synthase</fullName>
    </alternativeName>
</protein>
<reference evidence="14" key="1">
    <citation type="submission" date="2016-11" db="EMBL/GenBank/DDBJ databases">
        <authorList>
            <person name="Varghese N."/>
            <person name="Submissions S."/>
        </authorList>
    </citation>
    <scope>NUCLEOTIDE SEQUENCE [LARGE SCALE GENOMIC DNA]</scope>
    <source>
        <strain evidence="14">DSM 9756</strain>
    </source>
</reference>
<evidence type="ECO:0000256" key="8">
    <source>
        <dbReference type="ARBA" id="ARBA00022741"/>
    </source>
</evidence>
<evidence type="ECO:0000256" key="2">
    <source>
        <dbReference type="ARBA" id="ARBA00007663"/>
    </source>
</evidence>
<dbReference type="NCBIfam" id="TIGR00057">
    <property type="entry name" value="L-threonylcarbamoyladenylate synthase"/>
    <property type="match status" value="1"/>
</dbReference>
<dbReference type="Pfam" id="PF01300">
    <property type="entry name" value="Sua5_yciO_yrdC"/>
    <property type="match status" value="1"/>
</dbReference>
<organism evidence="13 14">
    <name type="scientific">Desulfacinum infernum DSM 9756</name>
    <dbReference type="NCBI Taxonomy" id="1121391"/>
    <lineage>
        <taxon>Bacteria</taxon>
        <taxon>Pseudomonadati</taxon>
        <taxon>Thermodesulfobacteriota</taxon>
        <taxon>Syntrophobacteria</taxon>
        <taxon>Syntrophobacterales</taxon>
        <taxon>Syntrophobacteraceae</taxon>
        <taxon>Desulfacinum</taxon>
    </lineage>
</organism>
<evidence type="ECO:0000256" key="3">
    <source>
        <dbReference type="ARBA" id="ARBA00012584"/>
    </source>
</evidence>
<dbReference type="Gene3D" id="3.90.870.10">
    <property type="entry name" value="DHBP synthase"/>
    <property type="match status" value="1"/>
</dbReference>
<evidence type="ECO:0000259" key="12">
    <source>
        <dbReference type="PROSITE" id="PS51163"/>
    </source>
</evidence>
<dbReference type="PROSITE" id="PS51163">
    <property type="entry name" value="YRDC"/>
    <property type="match status" value="1"/>
</dbReference>
<dbReference type="GO" id="GO:0003725">
    <property type="term" value="F:double-stranded RNA binding"/>
    <property type="evidence" value="ECO:0007669"/>
    <property type="project" value="InterPro"/>
</dbReference>
<name>A0A1M4YYM7_9BACT</name>
<dbReference type="PANTHER" id="PTHR17490">
    <property type="entry name" value="SUA5"/>
    <property type="match status" value="1"/>
</dbReference>
<keyword evidence="7" id="KW-0548">Nucleotidyltransferase</keyword>
<dbReference type="EMBL" id="FQVB01000011">
    <property type="protein sequence ID" value="SHF10602.1"/>
    <property type="molecule type" value="Genomic_DNA"/>
</dbReference>
<evidence type="ECO:0000256" key="7">
    <source>
        <dbReference type="ARBA" id="ARBA00022695"/>
    </source>
</evidence>
<gene>
    <name evidence="13" type="ORF">SAMN02745206_01344</name>
</gene>
<dbReference type="AlphaFoldDB" id="A0A1M4YYM7"/>
<evidence type="ECO:0000256" key="10">
    <source>
        <dbReference type="ARBA" id="ARBA00029774"/>
    </source>
</evidence>
<evidence type="ECO:0000256" key="4">
    <source>
        <dbReference type="ARBA" id="ARBA00022490"/>
    </source>
</evidence>
<dbReference type="InterPro" id="IPR017945">
    <property type="entry name" value="DHBP_synth_RibB-like_a/b_dom"/>
</dbReference>
<dbReference type="GO" id="GO:0008033">
    <property type="term" value="P:tRNA processing"/>
    <property type="evidence" value="ECO:0007669"/>
    <property type="project" value="UniProtKB-KW"/>
</dbReference>
<evidence type="ECO:0000256" key="11">
    <source>
        <dbReference type="ARBA" id="ARBA00048366"/>
    </source>
</evidence>
<evidence type="ECO:0000256" key="1">
    <source>
        <dbReference type="ARBA" id="ARBA00004496"/>
    </source>
</evidence>
<dbReference type="GO" id="GO:0006450">
    <property type="term" value="P:regulation of translational fidelity"/>
    <property type="evidence" value="ECO:0007669"/>
    <property type="project" value="TreeGrafter"/>
</dbReference>
<accession>A0A1M4YYM7</accession>
<dbReference type="GO" id="GO:0005524">
    <property type="term" value="F:ATP binding"/>
    <property type="evidence" value="ECO:0007669"/>
    <property type="project" value="UniProtKB-KW"/>
</dbReference>
<dbReference type="PANTHER" id="PTHR17490:SF16">
    <property type="entry name" value="THREONYLCARBAMOYL-AMP SYNTHASE"/>
    <property type="match status" value="1"/>
</dbReference>
<dbReference type="GO" id="GO:0000049">
    <property type="term" value="F:tRNA binding"/>
    <property type="evidence" value="ECO:0007669"/>
    <property type="project" value="TreeGrafter"/>
</dbReference>
<keyword evidence="8" id="KW-0547">Nucleotide-binding</keyword>
<dbReference type="GO" id="GO:0061710">
    <property type="term" value="F:L-threonylcarbamoyladenylate synthase"/>
    <property type="evidence" value="ECO:0007669"/>
    <property type="project" value="UniProtKB-EC"/>
</dbReference>
<dbReference type="EC" id="2.7.7.87" evidence="3"/>
<keyword evidence="6" id="KW-0819">tRNA processing</keyword>
<evidence type="ECO:0000256" key="6">
    <source>
        <dbReference type="ARBA" id="ARBA00022694"/>
    </source>
</evidence>
<comment type="subcellular location">
    <subcellularLocation>
        <location evidence="1">Cytoplasm</location>
    </subcellularLocation>
</comment>
<sequence length="242" mass="26427">MPKVDTNPISDALARDRGGFLSLEGPVRRWRIEQGRVPEEALRVIRRGGVLVFPTETVYGLGGNPLDKNVIRKIFSIKERPEGKPLPLVAAHREAVLRGVAWWPQAARALAAKFWPGPLTLVLPAAPLFPQELLSDEGTVAVRISPHPVPRQLAEACGGWIIATSANLSGEPPTRDPENLSRELLRRVDGLVDGGCLEKEVPSTVVELLRGGPLRWRCLRRGAVEMEDVARVLGVDAMESGD</sequence>
<proteinExistence type="inferred from homology"/>
<dbReference type="STRING" id="1121391.SAMN02745206_01344"/>